<dbReference type="EMBL" id="JAIWYP010000007">
    <property type="protein sequence ID" value="KAH3800164.1"/>
    <property type="molecule type" value="Genomic_DNA"/>
</dbReference>
<dbReference type="AlphaFoldDB" id="A0A9D4J8J5"/>
<comment type="caution">
    <text evidence="2">The sequence shown here is derived from an EMBL/GenBank/DDBJ whole genome shotgun (WGS) entry which is preliminary data.</text>
</comment>
<dbReference type="InterPro" id="IPR000421">
    <property type="entry name" value="FA58C"/>
</dbReference>
<proteinExistence type="predicted"/>
<dbReference type="PROSITE" id="PS50022">
    <property type="entry name" value="FA58C_3"/>
    <property type="match status" value="1"/>
</dbReference>
<reference evidence="2" key="2">
    <citation type="submission" date="2020-11" db="EMBL/GenBank/DDBJ databases">
        <authorList>
            <person name="McCartney M.A."/>
            <person name="Auch B."/>
            <person name="Kono T."/>
            <person name="Mallez S."/>
            <person name="Becker A."/>
            <person name="Gohl D.M."/>
            <person name="Silverstein K.A.T."/>
            <person name="Koren S."/>
            <person name="Bechman K.B."/>
            <person name="Herman A."/>
            <person name="Abrahante J.E."/>
            <person name="Garbe J."/>
        </authorList>
    </citation>
    <scope>NUCLEOTIDE SEQUENCE</scope>
    <source>
        <strain evidence="2">Duluth1</strain>
        <tissue evidence="2">Whole animal</tissue>
    </source>
</reference>
<dbReference type="Gene3D" id="2.60.120.260">
    <property type="entry name" value="Galactose-binding domain-like"/>
    <property type="match status" value="1"/>
</dbReference>
<dbReference type="InterPro" id="IPR008979">
    <property type="entry name" value="Galactose-bd-like_sf"/>
</dbReference>
<evidence type="ECO:0000259" key="1">
    <source>
        <dbReference type="PROSITE" id="PS50022"/>
    </source>
</evidence>
<dbReference type="SUPFAM" id="SSF49785">
    <property type="entry name" value="Galactose-binding domain-like"/>
    <property type="match status" value="1"/>
</dbReference>
<sequence length="66" mass="7806">MYSRDCVIFNTYTHKNRSDMMFSANVDGDRIRLNFLPYPVLARCARVNPTDWHDWISMAFEIKGCD</sequence>
<protein>
    <recommendedName>
        <fullName evidence="1">F5/8 type C domain-containing protein</fullName>
    </recommendedName>
</protein>
<dbReference type="Proteomes" id="UP000828390">
    <property type="component" value="Unassembled WGS sequence"/>
</dbReference>
<accession>A0A9D4J8J5</accession>
<gene>
    <name evidence="2" type="ORF">DPMN_153793</name>
</gene>
<organism evidence="2 3">
    <name type="scientific">Dreissena polymorpha</name>
    <name type="common">Zebra mussel</name>
    <name type="synonym">Mytilus polymorpha</name>
    <dbReference type="NCBI Taxonomy" id="45954"/>
    <lineage>
        <taxon>Eukaryota</taxon>
        <taxon>Metazoa</taxon>
        <taxon>Spiralia</taxon>
        <taxon>Lophotrochozoa</taxon>
        <taxon>Mollusca</taxon>
        <taxon>Bivalvia</taxon>
        <taxon>Autobranchia</taxon>
        <taxon>Heteroconchia</taxon>
        <taxon>Euheterodonta</taxon>
        <taxon>Imparidentia</taxon>
        <taxon>Neoheterodontei</taxon>
        <taxon>Myida</taxon>
        <taxon>Dreissenoidea</taxon>
        <taxon>Dreissenidae</taxon>
        <taxon>Dreissena</taxon>
    </lineage>
</organism>
<name>A0A9D4J8J5_DREPO</name>
<feature type="domain" description="F5/8 type C" evidence="1">
    <location>
        <begin position="1"/>
        <end position="65"/>
    </location>
</feature>
<reference evidence="2" key="1">
    <citation type="journal article" date="2019" name="bioRxiv">
        <title>The Genome of the Zebra Mussel, Dreissena polymorpha: A Resource for Invasive Species Research.</title>
        <authorList>
            <person name="McCartney M.A."/>
            <person name="Auch B."/>
            <person name="Kono T."/>
            <person name="Mallez S."/>
            <person name="Zhang Y."/>
            <person name="Obille A."/>
            <person name="Becker A."/>
            <person name="Abrahante J.E."/>
            <person name="Garbe J."/>
            <person name="Badalamenti J.P."/>
            <person name="Herman A."/>
            <person name="Mangelson H."/>
            <person name="Liachko I."/>
            <person name="Sullivan S."/>
            <person name="Sone E.D."/>
            <person name="Koren S."/>
            <person name="Silverstein K.A.T."/>
            <person name="Beckman K.B."/>
            <person name="Gohl D.M."/>
        </authorList>
    </citation>
    <scope>NUCLEOTIDE SEQUENCE</scope>
    <source>
        <strain evidence="2">Duluth1</strain>
        <tissue evidence="2">Whole animal</tissue>
    </source>
</reference>
<evidence type="ECO:0000313" key="3">
    <source>
        <dbReference type="Proteomes" id="UP000828390"/>
    </source>
</evidence>
<evidence type="ECO:0000313" key="2">
    <source>
        <dbReference type="EMBL" id="KAH3800164.1"/>
    </source>
</evidence>
<keyword evidence="3" id="KW-1185">Reference proteome</keyword>